<gene>
    <name evidence="2" type="ORF">DL546_004628</name>
</gene>
<protein>
    <recommendedName>
        <fullName evidence="1">Metallo-beta-lactamase domain-containing protein</fullName>
    </recommendedName>
</protein>
<reference evidence="2 3" key="1">
    <citation type="submission" date="2018-08" db="EMBL/GenBank/DDBJ databases">
        <title>Draft genome of the lignicolous fungus Coniochaeta pulveracea.</title>
        <authorList>
            <person name="Borstlap C.J."/>
            <person name="De Witt R.N."/>
            <person name="Botha A."/>
            <person name="Volschenk H."/>
        </authorList>
    </citation>
    <scope>NUCLEOTIDE SEQUENCE [LARGE SCALE GENOMIC DNA]</scope>
    <source>
        <strain evidence="2 3">CAB683</strain>
    </source>
</reference>
<dbReference type="InterPro" id="IPR001279">
    <property type="entry name" value="Metallo-B-lactamas"/>
</dbReference>
<dbReference type="Gene3D" id="3.60.15.10">
    <property type="entry name" value="Ribonuclease Z/Hydroxyacylglutathione hydrolase-like"/>
    <property type="match status" value="1"/>
</dbReference>
<sequence length="343" mass="37325">MASKAIQITDLAAWKQAFQSRSPVLVHLNADTTWLIQLPYPSSAASSTQSYYNILIDPWLQGPQSDVASWFSTQWHVEAPTVQTMDELNSLLLQLEEREGGSAAIDAVVISHEFTDHCHQATLLELSKQTPVFATDKAAELIRSWTHFESVVTMPGFSGANQGGLQVALGDELLPAWLGIGRVVTAGNALYYHSAVLIAFNRHGNTLDDTGAEGGSTEAIVYSAHGIKGSDLECLKPSGINTLALLHGLHDMRIWMTAQLNLGALNGIQAVRACGAKYWIATHDETKRGGGFISWLLRRTTYTLRDAVEAEEVRLMVEDEGKALTESSYDFVELGSGEALALQ</sequence>
<evidence type="ECO:0000313" key="2">
    <source>
        <dbReference type="EMBL" id="RKU43025.1"/>
    </source>
</evidence>
<feature type="domain" description="Metallo-beta-lactamase" evidence="1">
    <location>
        <begin position="53"/>
        <end position="149"/>
    </location>
</feature>
<dbReference type="OrthoDB" id="9971601at2759"/>
<dbReference type="AlphaFoldDB" id="A0A420Y569"/>
<name>A0A420Y569_9PEZI</name>
<evidence type="ECO:0000259" key="1">
    <source>
        <dbReference type="Pfam" id="PF12706"/>
    </source>
</evidence>
<comment type="caution">
    <text evidence="2">The sequence shown here is derived from an EMBL/GenBank/DDBJ whole genome shotgun (WGS) entry which is preliminary data.</text>
</comment>
<proteinExistence type="predicted"/>
<dbReference type="InterPro" id="IPR036866">
    <property type="entry name" value="RibonucZ/Hydroxyglut_hydro"/>
</dbReference>
<accession>A0A420Y569</accession>
<dbReference type="PANTHER" id="PTHR36142">
    <property type="entry name" value="METALLO-HYDROLASE/OXIDOREDUCTASE SUPERFAMILY PROTEIN"/>
    <property type="match status" value="1"/>
</dbReference>
<organism evidence="2 3">
    <name type="scientific">Coniochaeta pulveracea</name>
    <dbReference type="NCBI Taxonomy" id="177199"/>
    <lineage>
        <taxon>Eukaryota</taxon>
        <taxon>Fungi</taxon>
        <taxon>Dikarya</taxon>
        <taxon>Ascomycota</taxon>
        <taxon>Pezizomycotina</taxon>
        <taxon>Sordariomycetes</taxon>
        <taxon>Sordariomycetidae</taxon>
        <taxon>Coniochaetales</taxon>
        <taxon>Coniochaetaceae</taxon>
        <taxon>Coniochaeta</taxon>
    </lineage>
</organism>
<dbReference type="SUPFAM" id="SSF56281">
    <property type="entry name" value="Metallo-hydrolase/oxidoreductase"/>
    <property type="match status" value="1"/>
</dbReference>
<dbReference type="EMBL" id="QVQW01000048">
    <property type="protein sequence ID" value="RKU43025.1"/>
    <property type="molecule type" value="Genomic_DNA"/>
</dbReference>
<keyword evidence="3" id="KW-1185">Reference proteome</keyword>
<evidence type="ECO:0000313" key="3">
    <source>
        <dbReference type="Proteomes" id="UP000275385"/>
    </source>
</evidence>
<dbReference type="PANTHER" id="PTHR36142:SF2">
    <property type="entry name" value="METALLO-HYDROLASE_OXIDOREDUCTASE SUPERFAMILY PROTEIN"/>
    <property type="match status" value="1"/>
</dbReference>
<dbReference type="STRING" id="177199.A0A420Y569"/>
<dbReference type="Pfam" id="PF12706">
    <property type="entry name" value="Lactamase_B_2"/>
    <property type="match status" value="1"/>
</dbReference>
<dbReference type="Proteomes" id="UP000275385">
    <property type="component" value="Unassembled WGS sequence"/>
</dbReference>